<comment type="caution">
    <text evidence="2">The sequence shown here is derived from an EMBL/GenBank/DDBJ whole genome shotgun (WGS) entry which is preliminary data.</text>
</comment>
<accession>A0A8B6HGE9</accession>
<dbReference type="PANTHER" id="PTHR24114:SF2">
    <property type="entry name" value="F-BOX DOMAIN-CONTAINING PROTEIN-RELATED"/>
    <property type="match status" value="1"/>
</dbReference>
<evidence type="ECO:0000256" key="1">
    <source>
        <dbReference type="SAM" id="MobiDB-lite"/>
    </source>
</evidence>
<keyword evidence="3" id="KW-1185">Reference proteome</keyword>
<feature type="region of interest" description="Disordered" evidence="1">
    <location>
        <begin position="1"/>
        <end position="28"/>
    </location>
</feature>
<feature type="compositionally biased region" description="Basic residues" evidence="1">
    <location>
        <begin position="545"/>
        <end position="557"/>
    </location>
</feature>
<sequence>MNDKKSTVTFKIDETSEDVSSQNSEDKYEECKKVIYPEEISSDFDTDLDIVPPKKEQKTNAETCIHIYKTACFNLGNHTPQQKIIDTLDKPMMSLSSRSIGPTAIRPLCLALTENMKIETLNLDAVDLQDEGCKYVSEMLLENSSICRLNISKNGLGPIAAKYLSIAMMQSQFLQQLNLSENKFDFEAALSLSRAIAKNDRICNIDLSKNGFCSRSGNVLGSAIAENKKLEKLNLSWNEIRGKGAVAVFKGIMVNTSLKSIDLSWNGLGYEGTLSLCEALKRNRTLQTLDISNNRINWKAAEILSRALSKNTTLQDIPVLSETTLLAFVINRQRPFQFTHGDVVHTPDVLGQRFVLQATAMQRLLAYMKRLGIRPVELLRGFDKNVQFDITKDEFIKRLKKCGVHLFKFEMDALADSIAVHGNINYKKLVDAVKEEIYGERRLKIKERQQIKKVKEHHKRILDLNLPTKVVSTDDEELIVITKQQGGTQIKKLPSIASTSYHSVLSSASKISISNKEDETLSARGKKTTGISYSAPLGGTAEKAKNRKKKRRIKKQPNVKSWMSKAAV</sequence>
<feature type="region of interest" description="Disordered" evidence="1">
    <location>
        <begin position="516"/>
        <end position="568"/>
    </location>
</feature>
<dbReference type="SMART" id="SM00368">
    <property type="entry name" value="LRR_RI"/>
    <property type="match status" value="7"/>
</dbReference>
<dbReference type="InterPro" id="IPR032675">
    <property type="entry name" value="LRR_dom_sf"/>
</dbReference>
<proteinExistence type="predicted"/>
<dbReference type="SUPFAM" id="SSF52047">
    <property type="entry name" value="RNI-like"/>
    <property type="match status" value="1"/>
</dbReference>
<protein>
    <submittedName>
        <fullName evidence="2">Uncharacterized protein</fullName>
    </submittedName>
</protein>
<dbReference type="InterPro" id="IPR052394">
    <property type="entry name" value="LRR-containing"/>
</dbReference>
<dbReference type="PANTHER" id="PTHR24114">
    <property type="entry name" value="LEUCINE RICH REPEAT FAMILY PROTEIN"/>
    <property type="match status" value="1"/>
</dbReference>
<dbReference type="Pfam" id="PF13516">
    <property type="entry name" value="LRR_6"/>
    <property type="match status" value="3"/>
</dbReference>
<name>A0A8B6HGE9_MYTGA</name>
<organism evidence="2 3">
    <name type="scientific">Mytilus galloprovincialis</name>
    <name type="common">Mediterranean mussel</name>
    <dbReference type="NCBI Taxonomy" id="29158"/>
    <lineage>
        <taxon>Eukaryota</taxon>
        <taxon>Metazoa</taxon>
        <taxon>Spiralia</taxon>
        <taxon>Lophotrochozoa</taxon>
        <taxon>Mollusca</taxon>
        <taxon>Bivalvia</taxon>
        <taxon>Autobranchia</taxon>
        <taxon>Pteriomorphia</taxon>
        <taxon>Mytilida</taxon>
        <taxon>Mytiloidea</taxon>
        <taxon>Mytilidae</taxon>
        <taxon>Mytilinae</taxon>
        <taxon>Mytilus</taxon>
    </lineage>
</organism>
<dbReference type="Proteomes" id="UP000596742">
    <property type="component" value="Unassembled WGS sequence"/>
</dbReference>
<reference evidence="2" key="1">
    <citation type="submission" date="2018-11" db="EMBL/GenBank/DDBJ databases">
        <authorList>
            <person name="Alioto T."/>
            <person name="Alioto T."/>
        </authorList>
    </citation>
    <scope>NUCLEOTIDE SEQUENCE</scope>
</reference>
<dbReference type="AlphaFoldDB" id="A0A8B6HGE9"/>
<dbReference type="EMBL" id="UYJE01009964">
    <property type="protein sequence ID" value="VDI78449.1"/>
    <property type="molecule type" value="Genomic_DNA"/>
</dbReference>
<dbReference type="Gene3D" id="3.80.10.10">
    <property type="entry name" value="Ribonuclease Inhibitor"/>
    <property type="match status" value="2"/>
</dbReference>
<evidence type="ECO:0000313" key="2">
    <source>
        <dbReference type="EMBL" id="VDI78449.1"/>
    </source>
</evidence>
<feature type="compositionally biased region" description="Basic and acidic residues" evidence="1">
    <location>
        <begin position="1"/>
        <end position="14"/>
    </location>
</feature>
<dbReference type="InterPro" id="IPR001611">
    <property type="entry name" value="Leu-rich_rpt"/>
</dbReference>
<evidence type="ECO:0000313" key="3">
    <source>
        <dbReference type="Proteomes" id="UP000596742"/>
    </source>
</evidence>
<gene>
    <name evidence="2" type="ORF">MGAL_10B019862</name>
</gene>
<dbReference type="OrthoDB" id="120976at2759"/>